<comment type="caution">
    <text evidence="3">The sequence shown here is derived from an EMBL/GenBank/DDBJ whole genome shotgun (WGS) entry which is preliminary data.</text>
</comment>
<dbReference type="Pfam" id="PF21810">
    <property type="entry name" value="DUF6880"/>
    <property type="match status" value="1"/>
</dbReference>
<sequence length="579" mass="63205">MSTAPHPGLSETALRLSAGDVVFARGKRYVDRVVGLDIGATSASAIVTGTHPYAVELLWEEEGAFDARCTCLHFDSGFFCKHLVAVGLAALEVLDGDGSAPSGSPDGAATEVGSATPDQVRSYIESLDRASLERLVLDLAGYSDEAMTALMRTASIAAGDIGDVLDLLDQTYSSLLSTRRGIDWREAMDFAREADAFIEQIDALREHGYAKEVLPLARKTLLRMQKMLFSNVDDSAGAFGSSCQYAWEVYARALHDSGPHGAVLGKWFAKFQLESPGWPEPSLGELAGALDEKGLAAYRKAIEKAHAESLAHPAEGYDFRASTIRGLRLELADLDGDVDAAVAILSETEHIDFDAIVSRLMTAKREREAMSWVDRARARMDAQIARRAFNPLVLPMNVDTMVGLYLNDGRGEEALDVAKLVFSYRLDPPDFDRVLRAGKELGVAEQMRAWAVDLAERAVRTTGEKPIALALHEGDVERAWEYAKGWGAGYTWRDLVAASGPDHAAEAVALFRPWVLESPKQKAGREGAAEVVKRLKAMAKEAKRLDPAQLVQVEELVSRIRSEYTNRPRLLEALDRAGF</sequence>
<dbReference type="RefSeq" id="WP_184453198.1">
    <property type="nucleotide sequence ID" value="NZ_JACHMK010000001.1"/>
</dbReference>
<dbReference type="Pfam" id="PF04434">
    <property type="entry name" value="SWIM"/>
    <property type="match status" value="1"/>
</dbReference>
<keyword evidence="1" id="KW-0863">Zinc-finger</keyword>
<keyword evidence="4" id="KW-1185">Reference proteome</keyword>
<evidence type="ECO:0000313" key="3">
    <source>
        <dbReference type="EMBL" id="MBB6335053.1"/>
    </source>
</evidence>
<dbReference type="GO" id="GO:0008270">
    <property type="term" value="F:zinc ion binding"/>
    <property type="evidence" value="ECO:0007669"/>
    <property type="project" value="UniProtKB-KW"/>
</dbReference>
<gene>
    <name evidence="3" type="ORF">HD592_001618</name>
</gene>
<protein>
    <recommendedName>
        <fullName evidence="2">SWIM-type domain-containing protein</fullName>
    </recommendedName>
</protein>
<name>A0A923E2Z2_9ACTO</name>
<dbReference type="Proteomes" id="UP000617426">
    <property type="component" value="Unassembled WGS sequence"/>
</dbReference>
<dbReference type="InterPro" id="IPR049245">
    <property type="entry name" value="DUF6880"/>
</dbReference>
<dbReference type="EMBL" id="JACHMK010000001">
    <property type="protein sequence ID" value="MBB6335053.1"/>
    <property type="molecule type" value="Genomic_DNA"/>
</dbReference>
<evidence type="ECO:0000256" key="1">
    <source>
        <dbReference type="PROSITE-ProRule" id="PRU00325"/>
    </source>
</evidence>
<dbReference type="PROSITE" id="PS50966">
    <property type="entry name" value="ZF_SWIM"/>
    <property type="match status" value="1"/>
</dbReference>
<reference evidence="3" key="1">
    <citation type="submission" date="2020-08" db="EMBL/GenBank/DDBJ databases">
        <title>Sequencing the genomes of 1000 actinobacteria strains.</title>
        <authorList>
            <person name="Klenk H.-P."/>
        </authorList>
    </citation>
    <scope>NUCLEOTIDE SEQUENCE</scope>
    <source>
        <strain evidence="3">DSM 10695</strain>
    </source>
</reference>
<accession>A0A923E2Z2</accession>
<dbReference type="InterPro" id="IPR007527">
    <property type="entry name" value="Znf_SWIM"/>
</dbReference>
<organism evidence="3 4">
    <name type="scientific">Schaalia hyovaginalis</name>
    <dbReference type="NCBI Taxonomy" id="29316"/>
    <lineage>
        <taxon>Bacteria</taxon>
        <taxon>Bacillati</taxon>
        <taxon>Actinomycetota</taxon>
        <taxon>Actinomycetes</taxon>
        <taxon>Actinomycetales</taxon>
        <taxon>Actinomycetaceae</taxon>
        <taxon>Schaalia</taxon>
    </lineage>
</organism>
<keyword evidence="1" id="KW-0479">Metal-binding</keyword>
<evidence type="ECO:0000259" key="2">
    <source>
        <dbReference type="PROSITE" id="PS50966"/>
    </source>
</evidence>
<keyword evidence="1" id="KW-0862">Zinc</keyword>
<evidence type="ECO:0000313" key="4">
    <source>
        <dbReference type="Proteomes" id="UP000617426"/>
    </source>
</evidence>
<feature type="domain" description="SWIM-type" evidence="2">
    <location>
        <begin position="53"/>
        <end position="91"/>
    </location>
</feature>
<dbReference type="AlphaFoldDB" id="A0A923E2Z2"/>
<proteinExistence type="predicted"/>